<dbReference type="RefSeq" id="WP_227512548.1">
    <property type="nucleotide sequence ID" value="NZ_LXHB01000035.1"/>
</dbReference>
<organism evidence="2 3">
    <name type="scientific">Moraxella catarrhalis</name>
    <name type="common">Branhamella catarrhalis</name>
    <dbReference type="NCBI Taxonomy" id="480"/>
    <lineage>
        <taxon>Bacteria</taxon>
        <taxon>Pseudomonadati</taxon>
        <taxon>Pseudomonadota</taxon>
        <taxon>Gammaproteobacteria</taxon>
        <taxon>Moraxellales</taxon>
        <taxon>Moraxellaceae</taxon>
        <taxon>Moraxella</taxon>
    </lineage>
</organism>
<dbReference type="Gene3D" id="3.30.110.40">
    <property type="entry name" value="TusA-like domain"/>
    <property type="match status" value="1"/>
</dbReference>
<sequence>MSHVSPFIAQNQSRPILAKSAAAPMFISLLFGAQIMTHIFDTLTAAEKPTFKDHLTDKLHELNLPSDTVEAFYDARNLPCPMPLLKAKVTLRHVTDNQALYLIATDQNSQKDLVTYCNKNALIAHTWHSHDLTNETPIYHFIIIKPAN</sequence>
<evidence type="ECO:0000313" key="2">
    <source>
        <dbReference type="EMBL" id="OAU96330.1"/>
    </source>
</evidence>
<dbReference type="EMBL" id="LXHC01000019">
    <property type="protein sequence ID" value="OAU96330.1"/>
    <property type="molecule type" value="Genomic_DNA"/>
</dbReference>
<proteinExistence type="predicted"/>
<feature type="domain" description="UPF0033" evidence="1">
    <location>
        <begin position="73"/>
        <end position="120"/>
    </location>
</feature>
<accession>A0A198UJ16</accession>
<dbReference type="InterPro" id="IPR036868">
    <property type="entry name" value="TusA-like_sf"/>
</dbReference>
<keyword evidence="3" id="KW-1185">Reference proteome</keyword>
<dbReference type="InterPro" id="IPR001455">
    <property type="entry name" value="TusA-like"/>
</dbReference>
<evidence type="ECO:0000313" key="3">
    <source>
        <dbReference type="Proteomes" id="UP000078228"/>
    </source>
</evidence>
<dbReference type="Pfam" id="PF01206">
    <property type="entry name" value="TusA"/>
    <property type="match status" value="1"/>
</dbReference>
<name>A0A198UJ16_MORCA</name>
<evidence type="ECO:0000259" key="1">
    <source>
        <dbReference type="Pfam" id="PF01206"/>
    </source>
</evidence>
<reference evidence="2 3" key="1">
    <citation type="journal article" date="2016" name="Genome Biol. Evol.">
        <title>Comparative Genomic Analyses of the Moraxella catarrhalis Serosensitive and Seroresistant Lineages Demonstrate Their Independent Evolution.</title>
        <authorList>
            <person name="Earl J.P."/>
            <person name="de Vries S.P."/>
            <person name="Ahmed A."/>
            <person name="Powell E."/>
            <person name="Schultz M.P."/>
            <person name="Hermans P.W."/>
            <person name="Hill D.J."/>
            <person name="Zhou Z."/>
            <person name="Constantinidou C.I."/>
            <person name="Hu F.Z."/>
            <person name="Bootsma H.J."/>
            <person name="Ehrlich G.D."/>
        </authorList>
    </citation>
    <scope>NUCLEOTIDE SEQUENCE [LARGE SCALE GENOMIC DNA]</scope>
    <source>
        <strain evidence="2 3">Z7542</strain>
    </source>
</reference>
<dbReference type="Proteomes" id="UP000078228">
    <property type="component" value="Unassembled WGS sequence"/>
</dbReference>
<gene>
    <name evidence="2" type="ORF">AO384_1018</name>
</gene>
<comment type="caution">
    <text evidence="2">The sequence shown here is derived from an EMBL/GenBank/DDBJ whole genome shotgun (WGS) entry which is preliminary data.</text>
</comment>
<dbReference type="PATRIC" id="fig|480.237.peg.1935"/>
<dbReference type="AlphaFoldDB" id="A0A198UJ16"/>
<dbReference type="SUPFAM" id="SSF64307">
    <property type="entry name" value="SirA-like"/>
    <property type="match status" value="1"/>
</dbReference>
<dbReference type="CDD" id="cd00291">
    <property type="entry name" value="SirA_YedF_YeeD"/>
    <property type="match status" value="1"/>
</dbReference>
<protein>
    <recommendedName>
        <fullName evidence="1">UPF0033 domain-containing protein</fullName>
    </recommendedName>
</protein>